<evidence type="ECO:0000313" key="3">
    <source>
        <dbReference type="Proteomes" id="UP001218218"/>
    </source>
</evidence>
<feature type="region of interest" description="Disordered" evidence="1">
    <location>
        <begin position="82"/>
        <end position="204"/>
    </location>
</feature>
<evidence type="ECO:0000256" key="1">
    <source>
        <dbReference type="SAM" id="MobiDB-lite"/>
    </source>
</evidence>
<feature type="compositionally biased region" description="Low complexity" evidence="1">
    <location>
        <begin position="154"/>
        <end position="178"/>
    </location>
</feature>
<name>A0AAD6Z7C7_9AGAR</name>
<evidence type="ECO:0000313" key="2">
    <source>
        <dbReference type="EMBL" id="KAJ7309937.1"/>
    </source>
</evidence>
<comment type="caution">
    <text evidence="2">The sequence shown here is derived from an EMBL/GenBank/DDBJ whole genome shotgun (WGS) entry which is preliminary data.</text>
</comment>
<dbReference type="EMBL" id="JARIHO010000080">
    <property type="protein sequence ID" value="KAJ7309937.1"/>
    <property type="molecule type" value="Genomic_DNA"/>
</dbReference>
<dbReference type="AlphaFoldDB" id="A0AAD6Z7C7"/>
<organism evidence="2 3">
    <name type="scientific">Mycena albidolilacea</name>
    <dbReference type="NCBI Taxonomy" id="1033008"/>
    <lineage>
        <taxon>Eukaryota</taxon>
        <taxon>Fungi</taxon>
        <taxon>Dikarya</taxon>
        <taxon>Basidiomycota</taxon>
        <taxon>Agaricomycotina</taxon>
        <taxon>Agaricomycetes</taxon>
        <taxon>Agaricomycetidae</taxon>
        <taxon>Agaricales</taxon>
        <taxon>Marasmiineae</taxon>
        <taxon>Mycenaceae</taxon>
        <taxon>Mycena</taxon>
    </lineage>
</organism>
<feature type="region of interest" description="Disordered" evidence="1">
    <location>
        <begin position="40"/>
        <end position="69"/>
    </location>
</feature>
<gene>
    <name evidence="2" type="ORF">DFH08DRAFT_823223</name>
</gene>
<proteinExistence type="predicted"/>
<feature type="compositionally biased region" description="Low complexity" evidence="1">
    <location>
        <begin position="194"/>
        <end position="204"/>
    </location>
</feature>
<accession>A0AAD6Z7C7</accession>
<reference evidence="2" key="1">
    <citation type="submission" date="2023-03" db="EMBL/GenBank/DDBJ databases">
        <title>Massive genome expansion in bonnet fungi (Mycena s.s.) driven by repeated elements and novel gene families across ecological guilds.</title>
        <authorList>
            <consortium name="Lawrence Berkeley National Laboratory"/>
            <person name="Harder C.B."/>
            <person name="Miyauchi S."/>
            <person name="Viragh M."/>
            <person name="Kuo A."/>
            <person name="Thoen E."/>
            <person name="Andreopoulos B."/>
            <person name="Lu D."/>
            <person name="Skrede I."/>
            <person name="Drula E."/>
            <person name="Henrissat B."/>
            <person name="Morin E."/>
            <person name="Kohler A."/>
            <person name="Barry K."/>
            <person name="LaButti K."/>
            <person name="Morin E."/>
            <person name="Salamov A."/>
            <person name="Lipzen A."/>
            <person name="Mereny Z."/>
            <person name="Hegedus B."/>
            <person name="Baldrian P."/>
            <person name="Stursova M."/>
            <person name="Weitz H."/>
            <person name="Taylor A."/>
            <person name="Grigoriev I.V."/>
            <person name="Nagy L.G."/>
            <person name="Martin F."/>
            <person name="Kauserud H."/>
        </authorList>
    </citation>
    <scope>NUCLEOTIDE SEQUENCE</scope>
    <source>
        <strain evidence="2">CBHHK002</strain>
    </source>
</reference>
<protein>
    <submittedName>
        <fullName evidence="2">Uncharacterized protein</fullName>
    </submittedName>
</protein>
<sequence>MGMNGLSANSGEAGSSEFCWVAAVSQSLALAHPFRVLEPNFKRSSSPSTPSPSPRHTVNSEEQAAADDEFYAVQAHGFVTLARSNVPPRPRRAPLPPPSPLNAAPCSLGPSVSAPSASAPQSPHLRNSHVHTNSVSYPPRARIATSDAHARPRSSSTSTSSSSAYSTSSTTSQAAPSSVWLPSSYTPQAPGAASSSRSRSPSISRLRTGLVPNFSRPTSLALGLLIPPSATATVPVSHQSACFAPWELERDYTVEYDPVSGYASGLDACRHQGKPPPIFCDIFTENTLLPPIF</sequence>
<feature type="compositionally biased region" description="Low complexity" evidence="1">
    <location>
        <begin position="101"/>
        <end position="123"/>
    </location>
</feature>
<keyword evidence="3" id="KW-1185">Reference proteome</keyword>
<dbReference type="Proteomes" id="UP001218218">
    <property type="component" value="Unassembled WGS sequence"/>
</dbReference>